<dbReference type="Pfam" id="PF13787">
    <property type="entry name" value="HXXEE"/>
    <property type="match status" value="1"/>
</dbReference>
<protein>
    <submittedName>
        <fullName evidence="2">HXXEE domain-containing protein</fullName>
    </submittedName>
</protein>
<gene>
    <name evidence="2" type="ORF">GK047_12220</name>
</gene>
<feature type="transmembrane region" description="Helical" evidence="1">
    <location>
        <begin position="103"/>
        <end position="120"/>
    </location>
</feature>
<accession>A0A6G3ZYW8</accession>
<feature type="transmembrane region" description="Helical" evidence="1">
    <location>
        <begin position="132"/>
        <end position="152"/>
    </location>
</feature>
<keyword evidence="1" id="KW-0472">Membrane</keyword>
<reference evidence="2" key="1">
    <citation type="submission" date="2020-02" db="EMBL/GenBank/DDBJ databases">
        <authorList>
            <person name="Shen X.-R."/>
            <person name="Zhang Y.-X."/>
        </authorList>
    </citation>
    <scope>NUCLEOTIDE SEQUENCE</scope>
    <source>
        <strain evidence="2">SYP-B3998</strain>
    </source>
</reference>
<dbReference type="AlphaFoldDB" id="A0A6G3ZYW8"/>
<dbReference type="RefSeq" id="WP_163946407.1">
    <property type="nucleotide sequence ID" value="NZ_JAAIKC010000003.1"/>
</dbReference>
<feature type="transmembrane region" description="Helical" evidence="1">
    <location>
        <begin position="6"/>
        <end position="24"/>
    </location>
</feature>
<evidence type="ECO:0000313" key="2">
    <source>
        <dbReference type="EMBL" id="NEW06779.1"/>
    </source>
</evidence>
<name>A0A6G3ZYW8_9BACL</name>
<evidence type="ECO:0000256" key="1">
    <source>
        <dbReference type="SAM" id="Phobius"/>
    </source>
</evidence>
<sequence>MNFLRKHWQDLGVVVGLLVCIYVMMNRTILSELTMILWLNFVAILIHQFEEYRWPGTFAGMFNVVLFKSETPDRYPLNKQSAMIINVIIAYVFYLLPVLFPSIVWLGLAPILMGFFQVIWHGIFANIKAKSVYNPGLFAAIFLHVPIGIWYINNIVDHHLSTTADWILGATYFIVAVYILIVKGNLWLRNKNSPYSFSKKQLGAYYHKLKDL</sequence>
<proteinExistence type="predicted"/>
<keyword evidence="1" id="KW-0812">Transmembrane</keyword>
<organism evidence="2">
    <name type="scientific">Paenibacillus sp. SYP-B3998</name>
    <dbReference type="NCBI Taxonomy" id="2678564"/>
    <lineage>
        <taxon>Bacteria</taxon>
        <taxon>Bacillati</taxon>
        <taxon>Bacillota</taxon>
        <taxon>Bacilli</taxon>
        <taxon>Bacillales</taxon>
        <taxon>Paenibacillaceae</taxon>
        <taxon>Paenibacillus</taxon>
    </lineage>
</organism>
<dbReference type="InterPro" id="IPR025671">
    <property type="entry name" value="HXXEE"/>
</dbReference>
<keyword evidence="1" id="KW-1133">Transmembrane helix</keyword>
<comment type="caution">
    <text evidence="2">The sequence shown here is derived from an EMBL/GenBank/DDBJ whole genome shotgun (WGS) entry which is preliminary data.</text>
</comment>
<feature type="transmembrane region" description="Helical" evidence="1">
    <location>
        <begin position="164"/>
        <end position="182"/>
    </location>
</feature>
<dbReference type="EMBL" id="JAAIKC010000003">
    <property type="protein sequence ID" value="NEW06779.1"/>
    <property type="molecule type" value="Genomic_DNA"/>
</dbReference>
<feature type="transmembrane region" description="Helical" evidence="1">
    <location>
        <begin position="81"/>
        <end position="97"/>
    </location>
</feature>